<feature type="compositionally biased region" description="Basic residues" evidence="10">
    <location>
        <begin position="129"/>
        <end position="138"/>
    </location>
</feature>
<organism evidence="11 12">
    <name type="scientific">Champsocephalus gunnari</name>
    <name type="common">Mackerel icefish</name>
    <dbReference type="NCBI Taxonomy" id="52237"/>
    <lineage>
        <taxon>Eukaryota</taxon>
        <taxon>Metazoa</taxon>
        <taxon>Chordata</taxon>
        <taxon>Craniata</taxon>
        <taxon>Vertebrata</taxon>
        <taxon>Euteleostomi</taxon>
        <taxon>Actinopterygii</taxon>
        <taxon>Neopterygii</taxon>
        <taxon>Teleostei</taxon>
        <taxon>Neoteleostei</taxon>
        <taxon>Acanthomorphata</taxon>
        <taxon>Eupercaria</taxon>
        <taxon>Perciformes</taxon>
        <taxon>Notothenioidei</taxon>
        <taxon>Channichthyidae</taxon>
        <taxon>Champsocephalus</taxon>
    </lineage>
</organism>
<evidence type="ECO:0000256" key="8">
    <source>
        <dbReference type="ARBA" id="ARBA00023328"/>
    </source>
</evidence>
<name>A0AAN8HS13_CHAGU</name>
<dbReference type="Proteomes" id="UP001331515">
    <property type="component" value="Unassembled WGS sequence"/>
</dbReference>
<dbReference type="PANTHER" id="PTHR32222">
    <property type="entry name" value="CENTROMERE PROTEIN U"/>
    <property type="match status" value="1"/>
</dbReference>
<evidence type="ECO:0000313" key="11">
    <source>
        <dbReference type="EMBL" id="KAK5925522.1"/>
    </source>
</evidence>
<dbReference type="AlphaFoldDB" id="A0AAN8HS13"/>
<feature type="compositionally biased region" description="Basic and acidic residues" evidence="10">
    <location>
        <begin position="89"/>
        <end position="111"/>
    </location>
</feature>
<evidence type="ECO:0000256" key="3">
    <source>
        <dbReference type="ARBA" id="ARBA00010440"/>
    </source>
</evidence>
<proteinExistence type="inferred from homology"/>
<evidence type="ECO:0000256" key="5">
    <source>
        <dbReference type="ARBA" id="ARBA00022454"/>
    </source>
</evidence>
<accession>A0AAN8HS13</accession>
<comment type="similarity">
    <text evidence="3">Belongs to the CENP-U/AME1 family.</text>
</comment>
<evidence type="ECO:0000313" key="12">
    <source>
        <dbReference type="Proteomes" id="UP001331515"/>
    </source>
</evidence>
<keyword evidence="7" id="KW-0539">Nucleus</keyword>
<keyword evidence="6" id="KW-0175">Coiled coil</keyword>
<evidence type="ECO:0000256" key="9">
    <source>
        <dbReference type="ARBA" id="ARBA00031456"/>
    </source>
</evidence>
<evidence type="ECO:0000256" key="7">
    <source>
        <dbReference type="ARBA" id="ARBA00023242"/>
    </source>
</evidence>
<feature type="region of interest" description="Disordered" evidence="10">
    <location>
        <begin position="365"/>
        <end position="391"/>
    </location>
</feature>
<dbReference type="PANTHER" id="PTHR32222:SF1">
    <property type="entry name" value="CENTROMERE PROTEIN U"/>
    <property type="match status" value="1"/>
</dbReference>
<feature type="region of interest" description="Disordered" evidence="10">
    <location>
        <begin position="66"/>
        <end position="183"/>
    </location>
</feature>
<comment type="subcellular location">
    <subcellularLocation>
        <location evidence="2">Chromosome</location>
        <location evidence="2">Centromere</location>
    </subcellularLocation>
    <subcellularLocation>
        <location evidence="1">Nucleus</location>
    </subcellularLocation>
</comment>
<evidence type="ECO:0000256" key="1">
    <source>
        <dbReference type="ARBA" id="ARBA00004123"/>
    </source>
</evidence>
<dbReference type="EMBL" id="JAURVH010001520">
    <property type="protein sequence ID" value="KAK5925522.1"/>
    <property type="molecule type" value="Genomic_DNA"/>
</dbReference>
<gene>
    <name evidence="11" type="ORF">CgunFtcFv8_018038</name>
</gene>
<dbReference type="GO" id="GO:0000775">
    <property type="term" value="C:chromosome, centromeric region"/>
    <property type="evidence" value="ECO:0007669"/>
    <property type="project" value="UniProtKB-SubCell"/>
</dbReference>
<keyword evidence="8" id="KW-0137">Centromere</keyword>
<evidence type="ECO:0000256" key="10">
    <source>
        <dbReference type="SAM" id="MobiDB-lite"/>
    </source>
</evidence>
<dbReference type="InterPro" id="IPR025214">
    <property type="entry name" value="CENP-U"/>
</dbReference>
<keyword evidence="5" id="KW-0158">Chromosome</keyword>
<evidence type="ECO:0000256" key="2">
    <source>
        <dbReference type="ARBA" id="ARBA00004584"/>
    </source>
</evidence>
<evidence type="ECO:0000256" key="6">
    <source>
        <dbReference type="ARBA" id="ARBA00023054"/>
    </source>
</evidence>
<evidence type="ECO:0000256" key="4">
    <source>
        <dbReference type="ARBA" id="ARBA00016402"/>
    </source>
</evidence>
<comment type="caution">
    <text evidence="11">The sequence shown here is derived from an EMBL/GenBank/DDBJ whole genome shotgun (WGS) entry which is preliminary data.</text>
</comment>
<protein>
    <recommendedName>
        <fullName evidence="4">Centromere protein U</fullName>
    </recommendedName>
    <alternativeName>
        <fullName evidence="9">MLF1-interacting protein</fullName>
    </alternativeName>
</protein>
<feature type="region of interest" description="Disordered" evidence="10">
    <location>
        <begin position="1"/>
        <end position="33"/>
    </location>
</feature>
<sequence length="391" mass="43901">MSAIKGRGAKVRTVKQHESKKGSSNENTVSPNLSAIDRASFLEGLQLNYGNPLHSTALEEDLNVEEQVNGGKAGRKEIPQTLKAAGKQRGAEEKRKEVQRDGEGKEEEEKKKSRSAVKTSAARPEKNQLVKKGKKRKSGMSCDPEPQEQSDSGGAQQRHKRVLSSEEEDGGEERSWCPSPKTARSLHQAVHLLNQRRPALINRGRGRGGGQGGTQLEVVLEAFLDFCDQYRESLESNTLKECVDSFSSNVENQLLEKISTSKELKVLKRENIKVASSIRTKTQRLLDAKNELMRGERQVCLLQKEKSELKARLADLRRGQAFLHDIRELNTQYLDYRHKHPKEKEMYGASSLTALLLEAKSIQAEELQPKGNNEEEQNSEIMHYTPHTDIS</sequence>
<keyword evidence="12" id="KW-1185">Reference proteome</keyword>
<reference evidence="11 12" key="1">
    <citation type="journal article" date="2023" name="Mol. Biol. Evol.">
        <title>Genomics of Secondarily Temperate Adaptation in the Only Non-Antarctic Icefish.</title>
        <authorList>
            <person name="Rivera-Colon A.G."/>
            <person name="Rayamajhi N."/>
            <person name="Minhas B.F."/>
            <person name="Madrigal G."/>
            <person name="Bilyk K.T."/>
            <person name="Yoon V."/>
            <person name="Hune M."/>
            <person name="Gregory S."/>
            <person name="Cheng C.H.C."/>
            <person name="Catchen J.M."/>
        </authorList>
    </citation>
    <scope>NUCLEOTIDE SEQUENCE [LARGE SCALE GENOMIC DNA]</scope>
    <source>
        <tissue evidence="11">White muscle</tissue>
    </source>
</reference>
<dbReference type="GO" id="GO:0005634">
    <property type="term" value="C:nucleus"/>
    <property type="evidence" value="ECO:0007669"/>
    <property type="project" value="UniProtKB-SubCell"/>
</dbReference>
<feature type="compositionally biased region" description="Polar residues" evidence="10">
    <location>
        <begin position="24"/>
        <end position="33"/>
    </location>
</feature>
<dbReference type="Pfam" id="PF13097">
    <property type="entry name" value="CENP-U"/>
    <property type="match status" value="1"/>
</dbReference>